<dbReference type="PATRIC" id="fig|1423760.3.peg.1516"/>
<dbReference type="AlphaFoldDB" id="A0A0R1U9K1"/>
<sequence>MKKKSVLLTFLVVLIVALGGFGFYATHAVSGAVPGHVYKYQGVNKVGTAYIAFSANSDRAVVTHSKQTALAADQDPTAFDRAYQKTSQQGRWTYKASGSHLTLAMVKDNAASQWQYNWVTVFGSKIYAPSFTYQINNAGQGVSHKMTSFTRLDQ</sequence>
<evidence type="ECO:0000313" key="2">
    <source>
        <dbReference type="Proteomes" id="UP000050816"/>
    </source>
</evidence>
<evidence type="ECO:0000313" key="1">
    <source>
        <dbReference type="EMBL" id="KRL89997.1"/>
    </source>
</evidence>
<proteinExistence type="predicted"/>
<dbReference type="RefSeq" id="WP_235807591.1">
    <property type="nucleotide sequence ID" value="NZ_AZFK01000038.1"/>
</dbReference>
<reference evidence="1 2" key="1">
    <citation type="journal article" date="2015" name="Genome Announc.">
        <title>Expanding the biotechnology potential of lactobacilli through comparative genomics of 213 strains and associated genera.</title>
        <authorList>
            <person name="Sun Z."/>
            <person name="Harris H.M."/>
            <person name="McCann A."/>
            <person name="Guo C."/>
            <person name="Argimon S."/>
            <person name="Zhang W."/>
            <person name="Yang X."/>
            <person name="Jeffery I.B."/>
            <person name="Cooney J.C."/>
            <person name="Kagawa T.F."/>
            <person name="Liu W."/>
            <person name="Song Y."/>
            <person name="Salvetti E."/>
            <person name="Wrobel A."/>
            <person name="Rasinkangas P."/>
            <person name="Parkhill J."/>
            <person name="Rea M.C."/>
            <person name="O'Sullivan O."/>
            <person name="Ritari J."/>
            <person name="Douillard F.P."/>
            <person name="Paul Ross R."/>
            <person name="Yang R."/>
            <person name="Briner A.E."/>
            <person name="Felis G.E."/>
            <person name="de Vos W.M."/>
            <person name="Barrangou R."/>
            <person name="Klaenhammer T.R."/>
            <person name="Caufield P.W."/>
            <person name="Cui Y."/>
            <person name="Zhang H."/>
            <person name="O'Toole P.W."/>
        </authorList>
    </citation>
    <scope>NUCLEOTIDE SEQUENCE [LARGE SCALE GENOMIC DNA]</scope>
    <source>
        <strain evidence="1 2">DSM 15946</strain>
    </source>
</reference>
<gene>
    <name evidence="1" type="ORF">FC43_GL001445</name>
</gene>
<dbReference type="Proteomes" id="UP000050816">
    <property type="component" value="Unassembled WGS sequence"/>
</dbReference>
<accession>A0A0R1U9K1</accession>
<comment type="caution">
    <text evidence="1">The sequence shown here is derived from an EMBL/GenBank/DDBJ whole genome shotgun (WGS) entry which is preliminary data.</text>
</comment>
<name>A0A0R1U9K1_9LACO</name>
<protein>
    <submittedName>
        <fullName evidence="1">Uncharacterized protein</fullName>
    </submittedName>
</protein>
<organism evidence="1 2">
    <name type="scientific">Limosilactobacillus ingluviei DSM 15946</name>
    <dbReference type="NCBI Taxonomy" id="1423760"/>
    <lineage>
        <taxon>Bacteria</taxon>
        <taxon>Bacillati</taxon>
        <taxon>Bacillota</taxon>
        <taxon>Bacilli</taxon>
        <taxon>Lactobacillales</taxon>
        <taxon>Lactobacillaceae</taxon>
        <taxon>Limosilactobacillus</taxon>
    </lineage>
</organism>
<dbReference type="EMBL" id="AZFK01000038">
    <property type="protein sequence ID" value="KRL89997.1"/>
    <property type="molecule type" value="Genomic_DNA"/>
</dbReference>